<dbReference type="PANTHER" id="PTHR38459">
    <property type="entry name" value="PROPHAGE BACTOPRENOL-LINKED GLUCOSE TRANSLOCASE HOMOLOG"/>
    <property type="match status" value="1"/>
</dbReference>
<name>A0ABT6Q0D5_9PROT</name>
<evidence type="ECO:0000256" key="4">
    <source>
        <dbReference type="ARBA" id="ARBA00022989"/>
    </source>
</evidence>
<comment type="caution">
    <text evidence="8">The sequence shown here is derived from an EMBL/GenBank/DDBJ whole genome shotgun (WGS) entry which is preliminary data.</text>
</comment>
<dbReference type="Proteomes" id="UP001431634">
    <property type="component" value="Unassembled WGS sequence"/>
</dbReference>
<feature type="transmembrane region" description="Helical" evidence="6">
    <location>
        <begin position="116"/>
        <end position="136"/>
    </location>
</feature>
<keyword evidence="9" id="KW-1185">Reference proteome</keyword>
<sequence>MINPKILLRQTFFKHRALLVQFIKFGMVGSSGLLIDTLTVYMLRPYIGLTFATIAGYFIAASSNWIVNRLWTFHTVKADHSLLSQWLRFIATNSMGFCLNRGTVFLLFFLSNTCRQHIYIALIAGAIMGMLANFNLSRKLVYTDLFSKND</sequence>
<reference evidence="8" key="1">
    <citation type="submission" date="2023-05" db="EMBL/GenBank/DDBJ databases">
        <title>Whole genome sequence of Commensalibacter sp.</title>
        <authorList>
            <person name="Charoenyingcharoen P."/>
            <person name="Yukphan P."/>
        </authorList>
    </citation>
    <scope>NUCLEOTIDE SEQUENCE</scope>
    <source>
        <strain evidence="8">TBRC 16381</strain>
    </source>
</reference>
<feature type="transmembrane region" description="Helical" evidence="6">
    <location>
        <begin position="87"/>
        <end position="110"/>
    </location>
</feature>
<dbReference type="InterPro" id="IPR051401">
    <property type="entry name" value="GtrA_CellWall_Glycosyl"/>
</dbReference>
<feature type="transmembrane region" description="Helical" evidence="6">
    <location>
        <begin position="21"/>
        <end position="41"/>
    </location>
</feature>
<evidence type="ECO:0000256" key="5">
    <source>
        <dbReference type="ARBA" id="ARBA00023136"/>
    </source>
</evidence>
<dbReference type="EMBL" id="JASBAO010000001">
    <property type="protein sequence ID" value="MDI2090577.1"/>
    <property type="molecule type" value="Genomic_DNA"/>
</dbReference>
<evidence type="ECO:0000256" key="1">
    <source>
        <dbReference type="ARBA" id="ARBA00004141"/>
    </source>
</evidence>
<gene>
    <name evidence="8" type="ORF">QJV27_04140</name>
</gene>
<evidence type="ECO:0000259" key="7">
    <source>
        <dbReference type="Pfam" id="PF04138"/>
    </source>
</evidence>
<evidence type="ECO:0000256" key="6">
    <source>
        <dbReference type="SAM" id="Phobius"/>
    </source>
</evidence>
<feature type="transmembrane region" description="Helical" evidence="6">
    <location>
        <begin position="47"/>
        <end position="67"/>
    </location>
</feature>
<evidence type="ECO:0000256" key="2">
    <source>
        <dbReference type="ARBA" id="ARBA00009399"/>
    </source>
</evidence>
<comment type="subcellular location">
    <subcellularLocation>
        <location evidence="1">Membrane</location>
        <topology evidence="1">Multi-pass membrane protein</topology>
    </subcellularLocation>
</comment>
<evidence type="ECO:0000256" key="3">
    <source>
        <dbReference type="ARBA" id="ARBA00022692"/>
    </source>
</evidence>
<evidence type="ECO:0000313" key="8">
    <source>
        <dbReference type="EMBL" id="MDI2090577.1"/>
    </source>
</evidence>
<keyword evidence="4 6" id="KW-1133">Transmembrane helix</keyword>
<comment type="similarity">
    <text evidence="2">Belongs to the GtrA family.</text>
</comment>
<keyword evidence="5 6" id="KW-0472">Membrane</keyword>
<organism evidence="8 9">
    <name type="scientific">Commensalibacter oyaizuii</name>
    <dbReference type="NCBI Taxonomy" id="3043873"/>
    <lineage>
        <taxon>Bacteria</taxon>
        <taxon>Pseudomonadati</taxon>
        <taxon>Pseudomonadota</taxon>
        <taxon>Alphaproteobacteria</taxon>
        <taxon>Acetobacterales</taxon>
        <taxon>Acetobacteraceae</taxon>
    </lineage>
</organism>
<dbReference type="Pfam" id="PF04138">
    <property type="entry name" value="GtrA_DPMS_TM"/>
    <property type="match status" value="1"/>
</dbReference>
<keyword evidence="3 6" id="KW-0812">Transmembrane</keyword>
<dbReference type="PANTHER" id="PTHR38459:SF1">
    <property type="entry name" value="PROPHAGE BACTOPRENOL-LINKED GLUCOSE TRANSLOCASE HOMOLOG"/>
    <property type="match status" value="1"/>
</dbReference>
<evidence type="ECO:0000313" key="9">
    <source>
        <dbReference type="Proteomes" id="UP001431634"/>
    </source>
</evidence>
<protein>
    <submittedName>
        <fullName evidence="8">GtrA family protein</fullName>
    </submittedName>
</protein>
<dbReference type="InterPro" id="IPR007267">
    <property type="entry name" value="GtrA_DPMS_TM"/>
</dbReference>
<proteinExistence type="inferred from homology"/>
<accession>A0ABT6Q0D5</accession>
<dbReference type="RefSeq" id="WP_281447711.1">
    <property type="nucleotide sequence ID" value="NZ_JASBAO010000001.1"/>
</dbReference>
<feature type="domain" description="GtrA/DPMS transmembrane" evidence="7">
    <location>
        <begin position="24"/>
        <end position="141"/>
    </location>
</feature>